<reference evidence="2" key="1">
    <citation type="journal article" date="2024" name="Proc. Natl. Acad. Sci. U.S.A.">
        <title>Extraordinary preservation of gene collinearity over three hundred million years revealed in homosporous lycophytes.</title>
        <authorList>
            <person name="Li C."/>
            <person name="Wickell D."/>
            <person name="Kuo L.Y."/>
            <person name="Chen X."/>
            <person name="Nie B."/>
            <person name="Liao X."/>
            <person name="Peng D."/>
            <person name="Ji J."/>
            <person name="Jenkins J."/>
            <person name="Williams M."/>
            <person name="Shu S."/>
            <person name="Plott C."/>
            <person name="Barry K."/>
            <person name="Rajasekar S."/>
            <person name="Grimwood J."/>
            <person name="Han X."/>
            <person name="Sun S."/>
            <person name="Hou Z."/>
            <person name="He W."/>
            <person name="Dai G."/>
            <person name="Sun C."/>
            <person name="Schmutz J."/>
            <person name="Leebens-Mack J.H."/>
            <person name="Li F.W."/>
            <person name="Wang L."/>
        </authorList>
    </citation>
    <scope>NUCLEOTIDE SEQUENCE [LARGE SCALE GENOMIC DNA]</scope>
    <source>
        <strain evidence="2">cv. PW_Plant_1</strain>
    </source>
</reference>
<accession>A0ACC2D358</accession>
<comment type="caution">
    <text evidence="1">The sequence shown here is derived from an EMBL/GenBank/DDBJ whole genome shotgun (WGS) entry which is preliminary data.</text>
</comment>
<gene>
    <name evidence="1" type="ORF">O6H91_07G022200</name>
</gene>
<dbReference type="Proteomes" id="UP001162992">
    <property type="component" value="Chromosome 7"/>
</dbReference>
<dbReference type="EMBL" id="CM055098">
    <property type="protein sequence ID" value="KAJ7548683.1"/>
    <property type="molecule type" value="Genomic_DNA"/>
</dbReference>
<sequence length="203" mass="22663">MTAPWKTPMEKAFMWIGGWRPTMVFQLAYAEAGQMIEAELADFLEGIDIPSMAGLSAKQLELINNLQKQTLKEEEELSHRMAMLQQGMADQPLLSLAEQVVTVLQPSNEGEDTTSIFEDAVDEKLKLLEDLLIDADNLRKESLMKMLKILTTIQSAQYLAAAGQLQVALRKVGEIRERKSTEVELTSSFSAEDIKDSHAAMAF</sequence>
<proteinExistence type="predicted"/>
<evidence type="ECO:0000313" key="2">
    <source>
        <dbReference type="Proteomes" id="UP001162992"/>
    </source>
</evidence>
<evidence type="ECO:0000313" key="1">
    <source>
        <dbReference type="EMBL" id="KAJ7548683.1"/>
    </source>
</evidence>
<organism evidence="1 2">
    <name type="scientific">Diphasiastrum complanatum</name>
    <name type="common">Issler's clubmoss</name>
    <name type="synonym">Lycopodium complanatum</name>
    <dbReference type="NCBI Taxonomy" id="34168"/>
    <lineage>
        <taxon>Eukaryota</taxon>
        <taxon>Viridiplantae</taxon>
        <taxon>Streptophyta</taxon>
        <taxon>Embryophyta</taxon>
        <taxon>Tracheophyta</taxon>
        <taxon>Lycopodiopsida</taxon>
        <taxon>Lycopodiales</taxon>
        <taxon>Lycopodiaceae</taxon>
        <taxon>Lycopodioideae</taxon>
        <taxon>Diphasiastrum</taxon>
    </lineage>
</organism>
<name>A0ACC2D358_DIPCM</name>
<protein>
    <submittedName>
        <fullName evidence="1">Uncharacterized protein</fullName>
    </submittedName>
</protein>
<keyword evidence="2" id="KW-1185">Reference proteome</keyword>